<dbReference type="AlphaFoldDB" id="A0A212QNR2"/>
<sequence>MKTSDGPIVYLTMRMVELVNPSTGAPLTDTTFPVDEVGWDASADEAA</sequence>
<proteinExistence type="predicted"/>
<dbReference type="RefSeq" id="WP_165769400.1">
    <property type="nucleotide sequence ID" value="NZ_FYEH01000002.1"/>
</dbReference>
<dbReference type="Proteomes" id="UP000197065">
    <property type="component" value="Unassembled WGS sequence"/>
</dbReference>
<dbReference type="EMBL" id="FYEH01000002">
    <property type="protein sequence ID" value="SNB61026.1"/>
    <property type="molecule type" value="Genomic_DNA"/>
</dbReference>
<accession>A0A212QNR2</accession>
<keyword evidence="2" id="KW-1185">Reference proteome</keyword>
<gene>
    <name evidence="1" type="ORF">SAMN07250955_102104</name>
</gene>
<organism evidence="1 2">
    <name type="scientific">Arboricoccus pini</name>
    <dbReference type="NCBI Taxonomy" id="1963835"/>
    <lineage>
        <taxon>Bacteria</taxon>
        <taxon>Pseudomonadati</taxon>
        <taxon>Pseudomonadota</taxon>
        <taxon>Alphaproteobacteria</taxon>
        <taxon>Geminicoccales</taxon>
        <taxon>Geminicoccaceae</taxon>
        <taxon>Arboricoccus</taxon>
    </lineage>
</organism>
<evidence type="ECO:0000313" key="1">
    <source>
        <dbReference type="EMBL" id="SNB61026.1"/>
    </source>
</evidence>
<name>A0A212QNR2_9PROT</name>
<evidence type="ECO:0000313" key="2">
    <source>
        <dbReference type="Proteomes" id="UP000197065"/>
    </source>
</evidence>
<protein>
    <submittedName>
        <fullName evidence="1">Uncharacterized protein</fullName>
    </submittedName>
</protein>
<reference evidence="1 2" key="1">
    <citation type="submission" date="2017-06" db="EMBL/GenBank/DDBJ databases">
        <authorList>
            <person name="Kim H.J."/>
            <person name="Triplett B.A."/>
        </authorList>
    </citation>
    <scope>NUCLEOTIDE SEQUENCE [LARGE SCALE GENOMIC DNA]</scope>
    <source>
        <strain evidence="1 2">B29T1</strain>
    </source>
</reference>